<dbReference type="OrthoDB" id="7428964at2"/>
<dbReference type="Proteomes" id="UP000232587">
    <property type="component" value="Unassembled WGS sequence"/>
</dbReference>
<evidence type="ECO:0000313" key="3">
    <source>
        <dbReference type="EMBL" id="PKB25025.1"/>
    </source>
</evidence>
<keyword evidence="1" id="KW-0812">Transmembrane</keyword>
<protein>
    <submittedName>
        <fullName evidence="3">Aa3 type cytochrome c oxidase subunit IV</fullName>
    </submittedName>
</protein>
<feature type="domain" description="Cytochrome c oxidase subunit IV bacterial aa3 type" evidence="2">
    <location>
        <begin position="2"/>
        <end position="36"/>
    </location>
</feature>
<dbReference type="EMBL" id="PHUF01000002">
    <property type="protein sequence ID" value="PKB25025.1"/>
    <property type="molecule type" value="Genomic_DNA"/>
</dbReference>
<proteinExistence type="predicted"/>
<dbReference type="AlphaFoldDB" id="A0A2N0I1G2"/>
<comment type="caution">
    <text evidence="3">The sequence shown here is derived from an EMBL/GenBank/DDBJ whole genome shotgun (WGS) entry which is preliminary data.</text>
</comment>
<accession>A0A2N0I1G2</accession>
<dbReference type="SUPFAM" id="SSF81469">
    <property type="entry name" value="Bacterial aa3 type cytochrome c oxidase subunit IV"/>
    <property type="match status" value="1"/>
</dbReference>
<evidence type="ECO:0000256" key="1">
    <source>
        <dbReference type="SAM" id="Phobius"/>
    </source>
</evidence>
<evidence type="ECO:0000313" key="4">
    <source>
        <dbReference type="Proteomes" id="UP000232587"/>
    </source>
</evidence>
<keyword evidence="1" id="KW-1133">Transmembrane helix</keyword>
<sequence length="40" mass="4198">MASGNDMKSHNSTYTGFLGMLKWGTAVTIAVTALVILLIA</sequence>
<gene>
    <name evidence="3" type="ORF">B0I00_0206</name>
</gene>
<feature type="transmembrane region" description="Helical" evidence="1">
    <location>
        <begin position="20"/>
        <end position="39"/>
    </location>
</feature>
<dbReference type="Pfam" id="PF07835">
    <property type="entry name" value="COX4_pro_2"/>
    <property type="match status" value="1"/>
</dbReference>
<name>A0A2N0I1G2_9SPHN</name>
<organism evidence="3 4">
    <name type="scientific">Novosphingobium kunmingense</name>
    <dbReference type="NCBI Taxonomy" id="1211806"/>
    <lineage>
        <taxon>Bacteria</taxon>
        <taxon>Pseudomonadati</taxon>
        <taxon>Pseudomonadota</taxon>
        <taxon>Alphaproteobacteria</taxon>
        <taxon>Sphingomonadales</taxon>
        <taxon>Sphingomonadaceae</taxon>
        <taxon>Novosphingobium</taxon>
    </lineage>
</organism>
<dbReference type="InterPro" id="IPR036596">
    <property type="entry name" value="Cyt-C_aa3_sf"/>
</dbReference>
<evidence type="ECO:0000259" key="2">
    <source>
        <dbReference type="Pfam" id="PF07835"/>
    </source>
</evidence>
<dbReference type="InterPro" id="IPR012422">
    <property type="entry name" value="Cyt_c_oxidase_su4_bac-aa3"/>
</dbReference>
<keyword evidence="1" id="KW-0472">Membrane</keyword>
<dbReference type="Gene3D" id="1.20.5.160">
    <property type="entry name" value="Bacterial aa3 type cytochrome c oxidase subunit IV"/>
    <property type="match status" value="1"/>
</dbReference>
<keyword evidence="4" id="KW-1185">Reference proteome</keyword>
<reference evidence="3 4" key="1">
    <citation type="submission" date="2017-11" db="EMBL/GenBank/DDBJ databases">
        <title>Genomic Encyclopedia of Type Strains, Phase III (KMG-III): the genomes of soil and plant-associated and newly described type strains.</title>
        <authorList>
            <person name="Whitman W."/>
        </authorList>
    </citation>
    <scope>NUCLEOTIDE SEQUENCE [LARGE SCALE GENOMIC DNA]</scope>
    <source>
        <strain evidence="3 4">CGMCC 1.12274</strain>
    </source>
</reference>